<evidence type="ECO:0000313" key="1">
    <source>
        <dbReference type="Proteomes" id="UP000036681"/>
    </source>
</evidence>
<keyword evidence="1" id="KW-1185">Reference proteome</keyword>
<dbReference type="PANTHER" id="PTHR21592">
    <property type="entry name" value="CHROMOSOME UNDETERMINED SCAFFOLD_25, WHOLE GENOME SHOTGUN SEQUENCE"/>
    <property type="match status" value="1"/>
</dbReference>
<reference evidence="2" key="1">
    <citation type="submission" date="2017-02" db="UniProtKB">
        <authorList>
            <consortium name="WormBaseParasite"/>
        </authorList>
    </citation>
    <scope>IDENTIFICATION</scope>
</reference>
<proteinExistence type="predicted"/>
<dbReference type="AlphaFoldDB" id="A0A0M3IMN4"/>
<name>A0A0M3IMN4_ASCLU</name>
<dbReference type="Pfam" id="PF03057">
    <property type="entry name" value="DUF236"/>
    <property type="match status" value="3"/>
</dbReference>
<protein>
    <submittedName>
        <fullName evidence="2">DUF3274 domain-containing protein</fullName>
    </submittedName>
</protein>
<sequence length="190" mass="20963">LFFSYSIRDLQTLVGLNQDVIFGRDKQVAWQPPIVAGEKKIVDKADPNYQTLVGLNQDMVFGPDKKKDIWPPIIAGEKKVVGKDDPNYQVDQTLRGLNSDLFGPDKKQAFPEIKVGEKKIVATNDPNYQTLAGLNNDEIFMAKDNQLPFGKPAQPIAPYFPSQGENVYGGGYLDLPTNNKEGGAGSIAMY</sequence>
<dbReference type="PANTHER" id="PTHR21592:SF23">
    <property type="entry name" value="DAUER UP-REGULATED"/>
    <property type="match status" value="1"/>
</dbReference>
<dbReference type="InterPro" id="IPR004296">
    <property type="entry name" value="DUF236"/>
</dbReference>
<dbReference type="WBParaSite" id="ALUE_0002001201-mRNA-1">
    <property type="protein sequence ID" value="ALUE_0002001201-mRNA-1"/>
    <property type="gene ID" value="ALUE_0002001201"/>
</dbReference>
<accession>A0A0M3IMN4</accession>
<organism evidence="1 2">
    <name type="scientific">Ascaris lumbricoides</name>
    <name type="common">Giant roundworm</name>
    <dbReference type="NCBI Taxonomy" id="6252"/>
    <lineage>
        <taxon>Eukaryota</taxon>
        <taxon>Metazoa</taxon>
        <taxon>Ecdysozoa</taxon>
        <taxon>Nematoda</taxon>
        <taxon>Chromadorea</taxon>
        <taxon>Rhabditida</taxon>
        <taxon>Spirurina</taxon>
        <taxon>Ascaridomorpha</taxon>
        <taxon>Ascaridoidea</taxon>
        <taxon>Ascarididae</taxon>
        <taxon>Ascaris</taxon>
    </lineage>
</organism>
<dbReference type="Proteomes" id="UP000036681">
    <property type="component" value="Unplaced"/>
</dbReference>
<evidence type="ECO:0000313" key="2">
    <source>
        <dbReference type="WBParaSite" id="ALUE_0002001201-mRNA-1"/>
    </source>
</evidence>